<accession>A0A0A9E185</accession>
<protein>
    <submittedName>
        <fullName evidence="1">Uncharacterized protein</fullName>
    </submittedName>
</protein>
<dbReference type="EMBL" id="GBRH01208138">
    <property type="protein sequence ID" value="JAD89757.1"/>
    <property type="molecule type" value="Transcribed_RNA"/>
</dbReference>
<reference evidence="1" key="2">
    <citation type="journal article" date="2015" name="Data Brief">
        <title>Shoot transcriptome of the giant reed, Arundo donax.</title>
        <authorList>
            <person name="Barrero R.A."/>
            <person name="Guerrero F.D."/>
            <person name="Moolhuijzen P."/>
            <person name="Goolsby J.A."/>
            <person name="Tidwell J."/>
            <person name="Bellgard S.E."/>
            <person name="Bellgard M.I."/>
        </authorList>
    </citation>
    <scope>NUCLEOTIDE SEQUENCE</scope>
    <source>
        <tissue evidence="1">Shoot tissue taken approximately 20 cm above the soil surface</tissue>
    </source>
</reference>
<organism evidence="1">
    <name type="scientific">Arundo donax</name>
    <name type="common">Giant reed</name>
    <name type="synonym">Donax arundinaceus</name>
    <dbReference type="NCBI Taxonomy" id="35708"/>
    <lineage>
        <taxon>Eukaryota</taxon>
        <taxon>Viridiplantae</taxon>
        <taxon>Streptophyta</taxon>
        <taxon>Embryophyta</taxon>
        <taxon>Tracheophyta</taxon>
        <taxon>Spermatophyta</taxon>
        <taxon>Magnoliopsida</taxon>
        <taxon>Liliopsida</taxon>
        <taxon>Poales</taxon>
        <taxon>Poaceae</taxon>
        <taxon>PACMAD clade</taxon>
        <taxon>Arundinoideae</taxon>
        <taxon>Arundineae</taxon>
        <taxon>Arundo</taxon>
    </lineage>
</organism>
<dbReference type="AlphaFoldDB" id="A0A0A9E185"/>
<proteinExistence type="predicted"/>
<name>A0A0A9E185_ARUDO</name>
<reference evidence="1" key="1">
    <citation type="submission" date="2014-09" db="EMBL/GenBank/DDBJ databases">
        <authorList>
            <person name="Magalhaes I.L.F."/>
            <person name="Oliveira U."/>
            <person name="Santos F.R."/>
            <person name="Vidigal T.H.D.A."/>
            <person name="Brescovit A.D."/>
            <person name="Santos A.J."/>
        </authorList>
    </citation>
    <scope>NUCLEOTIDE SEQUENCE</scope>
    <source>
        <tissue evidence="1">Shoot tissue taken approximately 20 cm above the soil surface</tissue>
    </source>
</reference>
<sequence>MRLQKVLDQQVQVPDHQHWMMPRCCLPQICFFFLLSERTHHLHPLHQGPCYVLLQAQMAVVLDPPCVNLLYLVFQLVMENQKQWHHVLRVHSAGDHLFLGLVLVAPHPL</sequence>
<evidence type="ECO:0000313" key="1">
    <source>
        <dbReference type="EMBL" id="JAD89757.1"/>
    </source>
</evidence>